<dbReference type="GO" id="GO:0006355">
    <property type="term" value="P:regulation of DNA-templated transcription"/>
    <property type="evidence" value="ECO:0007669"/>
    <property type="project" value="TreeGrafter"/>
</dbReference>
<reference evidence="3" key="1">
    <citation type="journal article" date="2020" name="Stud. Mycol.">
        <title>101 Dothideomycetes genomes: a test case for predicting lifestyles and emergence of pathogens.</title>
        <authorList>
            <person name="Haridas S."/>
            <person name="Albert R."/>
            <person name="Binder M."/>
            <person name="Bloem J."/>
            <person name="Labutti K."/>
            <person name="Salamov A."/>
            <person name="Andreopoulos B."/>
            <person name="Baker S."/>
            <person name="Barry K."/>
            <person name="Bills G."/>
            <person name="Bluhm B."/>
            <person name="Cannon C."/>
            <person name="Castanera R."/>
            <person name="Culley D."/>
            <person name="Daum C."/>
            <person name="Ezra D."/>
            <person name="Gonzalez J."/>
            <person name="Henrissat B."/>
            <person name="Kuo A."/>
            <person name="Liang C."/>
            <person name="Lipzen A."/>
            <person name="Lutzoni F."/>
            <person name="Magnuson J."/>
            <person name="Mondo S."/>
            <person name="Nolan M."/>
            <person name="Ohm R."/>
            <person name="Pangilinan J."/>
            <person name="Park H.-J."/>
            <person name="Ramirez L."/>
            <person name="Alfaro M."/>
            <person name="Sun H."/>
            <person name="Tritt A."/>
            <person name="Yoshinaga Y."/>
            <person name="Zwiers L.-H."/>
            <person name="Turgeon B."/>
            <person name="Goodwin S."/>
            <person name="Spatafora J."/>
            <person name="Crous P."/>
            <person name="Grigoriev I."/>
        </authorList>
    </citation>
    <scope>NUCLEOTIDE SEQUENCE</scope>
    <source>
        <strain evidence="3">CBS 122681</strain>
    </source>
</reference>
<dbReference type="InterPro" id="IPR019510">
    <property type="entry name" value="AKAP7-like_phosphoesterase"/>
</dbReference>
<feature type="region of interest" description="Disordered" evidence="1">
    <location>
        <begin position="90"/>
        <end position="160"/>
    </location>
</feature>
<name>A0A6A6TFG5_9PLEO</name>
<organism evidence="3 4">
    <name type="scientific">Lophiostoma macrostomum CBS 122681</name>
    <dbReference type="NCBI Taxonomy" id="1314788"/>
    <lineage>
        <taxon>Eukaryota</taxon>
        <taxon>Fungi</taxon>
        <taxon>Dikarya</taxon>
        <taxon>Ascomycota</taxon>
        <taxon>Pezizomycotina</taxon>
        <taxon>Dothideomycetes</taxon>
        <taxon>Pleosporomycetidae</taxon>
        <taxon>Pleosporales</taxon>
        <taxon>Lophiostomataceae</taxon>
        <taxon>Lophiostoma</taxon>
    </lineage>
</organism>
<feature type="compositionally biased region" description="Basic residues" evidence="1">
    <location>
        <begin position="336"/>
        <end position="349"/>
    </location>
</feature>
<feature type="domain" description="A-kinase anchor protein 7-like phosphoesterase" evidence="2">
    <location>
        <begin position="164"/>
        <end position="432"/>
    </location>
</feature>
<protein>
    <recommendedName>
        <fullName evidence="2">A-kinase anchor protein 7-like phosphoesterase domain-containing protein</fullName>
    </recommendedName>
</protein>
<evidence type="ECO:0000313" key="3">
    <source>
        <dbReference type="EMBL" id="KAF2658442.1"/>
    </source>
</evidence>
<feature type="region of interest" description="Disordered" evidence="1">
    <location>
        <begin position="333"/>
        <end position="395"/>
    </location>
</feature>
<dbReference type="OrthoDB" id="277832at2759"/>
<dbReference type="InterPro" id="IPR009210">
    <property type="entry name" value="ASCC1"/>
</dbReference>
<evidence type="ECO:0000259" key="2">
    <source>
        <dbReference type="Pfam" id="PF10469"/>
    </source>
</evidence>
<dbReference type="PANTHER" id="PTHR13360">
    <property type="entry name" value="ACTIVATING SIGNAL COINTEGRATOR 1 COMPLEX SUBUNIT 1"/>
    <property type="match status" value="1"/>
</dbReference>
<gene>
    <name evidence="3" type="ORF">K491DRAFT_690180</name>
</gene>
<dbReference type="Proteomes" id="UP000799324">
    <property type="component" value="Unassembled WGS sequence"/>
</dbReference>
<sequence length="453" mass="48912">MPITPRSSNNNSIIINLTTTIRALCGCYQAPRCLLPNTSIHCSTQRTPSHFVFGSRELHAAPITMGKKKAKGDYNDFLDGEKLRDNAAVRTSLNPTSTTPSLQKPISPPPNRDNAQLDAQHRDLAASTSGTAPGSGPRKTPAKPKSSAGKGKGNAGVPKKPPLTHFLCLPLVNASSRPTLDAGLAKLKAELRRSGIVPEKAVRPVGTLHLTLGVMSLDDAALERVGLYLRSLDVGSVMQGLQDGGGGAGSSYRALEVDLKGLVPMQQPHKTSILYAEPVDAGGTGTKTETGESSRLYAFAKMLKQRFEQEGFVVEEERKLRLHATVVNTVYAKPKAGARRGRGRGRGRGKQTQDVESSTAPPEPEMVETRNPAPDSNTVDSQVGDRSEGHGPNAKSWMRFDATSLIRNYGDFTWADGVRIDRVQVCKMGAEKILDKRGDVVDEKYEVVFERLI</sequence>
<dbReference type="GO" id="GO:0005634">
    <property type="term" value="C:nucleus"/>
    <property type="evidence" value="ECO:0007669"/>
    <property type="project" value="TreeGrafter"/>
</dbReference>
<accession>A0A6A6TFG5</accession>
<dbReference type="GO" id="GO:0006307">
    <property type="term" value="P:DNA alkylation repair"/>
    <property type="evidence" value="ECO:0007669"/>
    <property type="project" value="InterPro"/>
</dbReference>
<feature type="compositionally biased region" description="Polar residues" evidence="1">
    <location>
        <begin position="350"/>
        <end position="360"/>
    </location>
</feature>
<evidence type="ECO:0000313" key="4">
    <source>
        <dbReference type="Proteomes" id="UP000799324"/>
    </source>
</evidence>
<dbReference type="AlphaFoldDB" id="A0A6A6TFG5"/>
<keyword evidence="4" id="KW-1185">Reference proteome</keyword>
<feature type="compositionally biased region" description="Low complexity" evidence="1">
    <location>
        <begin position="91"/>
        <end position="102"/>
    </location>
</feature>
<dbReference type="Pfam" id="PF10469">
    <property type="entry name" value="AKAP7_NLS"/>
    <property type="match status" value="1"/>
</dbReference>
<dbReference type="PANTHER" id="PTHR13360:SF1">
    <property type="entry name" value="ACTIVATING SIGNAL COINTEGRATOR 1 COMPLEX SUBUNIT 1"/>
    <property type="match status" value="1"/>
</dbReference>
<evidence type="ECO:0000256" key="1">
    <source>
        <dbReference type="SAM" id="MobiDB-lite"/>
    </source>
</evidence>
<proteinExistence type="predicted"/>
<dbReference type="EMBL" id="MU004315">
    <property type="protein sequence ID" value="KAF2658442.1"/>
    <property type="molecule type" value="Genomic_DNA"/>
</dbReference>
<dbReference type="Gene3D" id="3.90.1140.10">
    <property type="entry name" value="Cyclic phosphodiesterase"/>
    <property type="match status" value="1"/>
</dbReference>